<dbReference type="Pfam" id="PF02518">
    <property type="entry name" value="HATPase_c"/>
    <property type="match status" value="1"/>
</dbReference>
<proteinExistence type="predicted"/>
<gene>
    <name evidence="17" type="primary">phoR_2</name>
    <name evidence="17" type="ORF">AN619_10670</name>
</gene>
<dbReference type="InterPro" id="IPR004358">
    <property type="entry name" value="Sig_transdc_His_kin-like_C"/>
</dbReference>
<evidence type="ECO:0000256" key="3">
    <source>
        <dbReference type="ARBA" id="ARBA00012438"/>
    </source>
</evidence>
<dbReference type="SMART" id="SM00387">
    <property type="entry name" value="HATPase_c"/>
    <property type="match status" value="1"/>
</dbReference>
<feature type="domain" description="HAMP" evidence="16">
    <location>
        <begin position="192"/>
        <end position="244"/>
    </location>
</feature>
<dbReference type="InterPro" id="IPR036097">
    <property type="entry name" value="HisK_dim/P_sf"/>
</dbReference>
<dbReference type="SMART" id="SM00388">
    <property type="entry name" value="HisKA"/>
    <property type="match status" value="1"/>
</dbReference>
<dbReference type="Pfam" id="PF00672">
    <property type="entry name" value="HAMP"/>
    <property type="match status" value="1"/>
</dbReference>
<dbReference type="GO" id="GO:0005524">
    <property type="term" value="F:ATP binding"/>
    <property type="evidence" value="ECO:0007669"/>
    <property type="project" value="UniProtKB-KW"/>
</dbReference>
<evidence type="ECO:0000256" key="8">
    <source>
        <dbReference type="ARBA" id="ARBA00022741"/>
    </source>
</evidence>
<comment type="catalytic activity">
    <reaction evidence="1">
        <text>ATP + protein L-histidine = ADP + protein N-phospho-L-histidine.</text>
        <dbReference type="EC" id="2.7.13.3"/>
    </reaction>
</comment>
<keyword evidence="10" id="KW-0067">ATP-binding</keyword>
<dbReference type="SUPFAM" id="SSF158472">
    <property type="entry name" value="HAMP domain-like"/>
    <property type="match status" value="1"/>
</dbReference>
<reference evidence="17 18" key="1">
    <citation type="submission" date="2015-12" db="EMBL/GenBank/DDBJ databases">
        <title>Draft genome sequence of the thermoanaerobe Thermotalea metallivorans, an isolate from the runoff channel of the Great Artesian Basin, Australia.</title>
        <authorList>
            <person name="Patel B.K."/>
        </authorList>
    </citation>
    <scope>NUCLEOTIDE SEQUENCE [LARGE SCALE GENOMIC DNA]</scope>
    <source>
        <strain evidence="17 18">B2-1</strain>
    </source>
</reference>
<evidence type="ECO:0000256" key="5">
    <source>
        <dbReference type="ARBA" id="ARBA00022553"/>
    </source>
</evidence>
<dbReference type="SUPFAM" id="SSF47384">
    <property type="entry name" value="Homodimeric domain of signal transducing histidine kinase"/>
    <property type="match status" value="1"/>
</dbReference>
<dbReference type="GO" id="GO:0005886">
    <property type="term" value="C:plasma membrane"/>
    <property type="evidence" value="ECO:0007669"/>
    <property type="project" value="UniProtKB-SubCell"/>
</dbReference>
<dbReference type="Gene3D" id="1.10.287.130">
    <property type="match status" value="1"/>
</dbReference>
<dbReference type="PROSITE" id="PS50109">
    <property type="entry name" value="HIS_KIN"/>
    <property type="match status" value="1"/>
</dbReference>
<keyword evidence="7 14" id="KW-0812">Transmembrane</keyword>
<evidence type="ECO:0000256" key="7">
    <source>
        <dbReference type="ARBA" id="ARBA00022692"/>
    </source>
</evidence>
<feature type="domain" description="Histidine kinase" evidence="15">
    <location>
        <begin position="252"/>
        <end position="469"/>
    </location>
</feature>
<dbReference type="Pfam" id="PF00512">
    <property type="entry name" value="HisKA"/>
    <property type="match status" value="1"/>
</dbReference>
<dbReference type="EMBL" id="LOEE01000028">
    <property type="protein sequence ID" value="KXG76110.1"/>
    <property type="molecule type" value="Genomic_DNA"/>
</dbReference>
<evidence type="ECO:0000259" key="16">
    <source>
        <dbReference type="PROSITE" id="PS50885"/>
    </source>
</evidence>
<feature type="transmembrane region" description="Helical" evidence="14">
    <location>
        <begin position="12"/>
        <end position="37"/>
    </location>
</feature>
<dbReference type="InterPro" id="IPR003660">
    <property type="entry name" value="HAMP_dom"/>
</dbReference>
<evidence type="ECO:0000259" key="15">
    <source>
        <dbReference type="PROSITE" id="PS50109"/>
    </source>
</evidence>
<comment type="caution">
    <text evidence="17">The sequence shown here is derived from an EMBL/GenBank/DDBJ whole genome shotgun (WGS) entry which is preliminary data.</text>
</comment>
<keyword evidence="8" id="KW-0547">Nucleotide-binding</keyword>
<dbReference type="CDD" id="cd00075">
    <property type="entry name" value="HATPase"/>
    <property type="match status" value="1"/>
</dbReference>
<dbReference type="EC" id="2.7.13.3" evidence="3"/>
<dbReference type="Gene3D" id="3.30.565.10">
    <property type="entry name" value="Histidine kinase-like ATPase, C-terminal domain"/>
    <property type="match status" value="1"/>
</dbReference>
<evidence type="ECO:0000256" key="13">
    <source>
        <dbReference type="ARBA" id="ARBA00023136"/>
    </source>
</evidence>
<dbReference type="PANTHER" id="PTHR45528">
    <property type="entry name" value="SENSOR HISTIDINE KINASE CPXA"/>
    <property type="match status" value="1"/>
</dbReference>
<dbReference type="FunFam" id="3.30.565.10:FF:000006">
    <property type="entry name" value="Sensor histidine kinase WalK"/>
    <property type="match status" value="1"/>
</dbReference>
<keyword evidence="11 14" id="KW-1133">Transmembrane helix</keyword>
<dbReference type="RefSeq" id="WP_068555497.1">
    <property type="nucleotide sequence ID" value="NZ_LOEE01000028.1"/>
</dbReference>
<dbReference type="Proteomes" id="UP000070456">
    <property type="component" value="Unassembled WGS sequence"/>
</dbReference>
<dbReference type="InterPro" id="IPR050398">
    <property type="entry name" value="HssS/ArlS-like"/>
</dbReference>
<keyword evidence="18" id="KW-1185">Reference proteome</keyword>
<keyword evidence="6 17" id="KW-0808">Transferase</keyword>
<evidence type="ECO:0000256" key="10">
    <source>
        <dbReference type="ARBA" id="ARBA00022840"/>
    </source>
</evidence>
<dbReference type="OrthoDB" id="9813151at2"/>
<dbReference type="SMART" id="SM00304">
    <property type="entry name" value="HAMP"/>
    <property type="match status" value="1"/>
</dbReference>
<evidence type="ECO:0000256" key="12">
    <source>
        <dbReference type="ARBA" id="ARBA00023012"/>
    </source>
</evidence>
<dbReference type="SUPFAM" id="SSF55874">
    <property type="entry name" value="ATPase domain of HSP90 chaperone/DNA topoisomerase II/histidine kinase"/>
    <property type="match status" value="1"/>
</dbReference>
<evidence type="ECO:0000313" key="17">
    <source>
        <dbReference type="EMBL" id="KXG76110.1"/>
    </source>
</evidence>
<comment type="subcellular location">
    <subcellularLocation>
        <location evidence="2">Cell membrane</location>
        <topology evidence="2">Multi-pass membrane protein</topology>
    </subcellularLocation>
</comment>
<dbReference type="PANTHER" id="PTHR45528:SF1">
    <property type="entry name" value="SENSOR HISTIDINE KINASE CPXA"/>
    <property type="match status" value="1"/>
</dbReference>
<dbReference type="Gene3D" id="6.10.340.10">
    <property type="match status" value="1"/>
</dbReference>
<keyword evidence="12" id="KW-0902">Two-component regulatory system</keyword>
<dbReference type="InterPro" id="IPR003594">
    <property type="entry name" value="HATPase_dom"/>
</dbReference>
<dbReference type="CDD" id="cd06225">
    <property type="entry name" value="HAMP"/>
    <property type="match status" value="1"/>
</dbReference>
<dbReference type="AlphaFoldDB" id="A0A140L6D5"/>
<sequence length="471" mass="54169">MFNTVFKKLMATYFAIIAVSFLLLGLLFSQLLGNYFFDRHERLLLEEGNKINDLVIDYLNGYITKERLDLELQSIERFLDTRIWILDKRGFIYGVSSNEKEWIGKQITTGEMLEILKGRIIVKKGTFQEIWQIPMVTVGMPIFIHGRVENAIIMHAPLYEITNTIREVHKIIWTTMAISFGISLGIIYILSKRLSAPLQSMDQAARKLAQGDFSQRVAVYTDDEIGRVTKTFNYMAEQLEKMEENRRSFISAVAHELRSPLTLVQGFIQGIADGTVEEQDRPRYLQIILRETARLSKLISNLLDLQRMESNAYPIQPEIFDVNELIRRTLIKYEEEINKKEIAILLAFERESLSVKADRDGVEQVLSNLIENAMKFVEEAGRIEIETKEQGNKAWIAVKDNGIGIAKGEQQAIWEKFYKVDKARDRNKEGTGLGLYIVKQIIERHGERIEMESEPGKGTLFQFSLTLSGKA</sequence>
<keyword evidence="4" id="KW-1003">Cell membrane</keyword>
<name>A0A140L6D5_9FIRM</name>
<dbReference type="STRING" id="520762.AN619_10670"/>
<dbReference type="PRINTS" id="PR00344">
    <property type="entry name" value="BCTRLSENSOR"/>
</dbReference>
<feature type="transmembrane region" description="Helical" evidence="14">
    <location>
        <begin position="171"/>
        <end position="190"/>
    </location>
</feature>
<evidence type="ECO:0000256" key="9">
    <source>
        <dbReference type="ARBA" id="ARBA00022777"/>
    </source>
</evidence>
<evidence type="ECO:0000313" key="18">
    <source>
        <dbReference type="Proteomes" id="UP000070456"/>
    </source>
</evidence>
<evidence type="ECO:0000256" key="1">
    <source>
        <dbReference type="ARBA" id="ARBA00000085"/>
    </source>
</evidence>
<accession>A0A140L6D5</accession>
<dbReference type="InterPro" id="IPR036890">
    <property type="entry name" value="HATPase_C_sf"/>
</dbReference>
<keyword evidence="9" id="KW-0418">Kinase</keyword>
<evidence type="ECO:0000256" key="11">
    <source>
        <dbReference type="ARBA" id="ARBA00022989"/>
    </source>
</evidence>
<dbReference type="FunFam" id="1.10.287.130:FF:000001">
    <property type="entry name" value="Two-component sensor histidine kinase"/>
    <property type="match status" value="1"/>
</dbReference>
<protein>
    <recommendedName>
        <fullName evidence="3">histidine kinase</fullName>
        <ecNumber evidence="3">2.7.13.3</ecNumber>
    </recommendedName>
</protein>
<evidence type="ECO:0000256" key="4">
    <source>
        <dbReference type="ARBA" id="ARBA00022475"/>
    </source>
</evidence>
<keyword evidence="5" id="KW-0597">Phosphoprotein</keyword>
<dbReference type="PROSITE" id="PS50885">
    <property type="entry name" value="HAMP"/>
    <property type="match status" value="1"/>
</dbReference>
<dbReference type="CDD" id="cd00082">
    <property type="entry name" value="HisKA"/>
    <property type="match status" value="1"/>
</dbReference>
<evidence type="ECO:0000256" key="2">
    <source>
        <dbReference type="ARBA" id="ARBA00004651"/>
    </source>
</evidence>
<dbReference type="InterPro" id="IPR005467">
    <property type="entry name" value="His_kinase_dom"/>
</dbReference>
<keyword evidence="13 14" id="KW-0472">Membrane</keyword>
<dbReference type="InterPro" id="IPR003661">
    <property type="entry name" value="HisK_dim/P_dom"/>
</dbReference>
<evidence type="ECO:0000256" key="6">
    <source>
        <dbReference type="ARBA" id="ARBA00022679"/>
    </source>
</evidence>
<dbReference type="GO" id="GO:0000155">
    <property type="term" value="F:phosphorelay sensor kinase activity"/>
    <property type="evidence" value="ECO:0007669"/>
    <property type="project" value="InterPro"/>
</dbReference>
<evidence type="ECO:0000256" key="14">
    <source>
        <dbReference type="SAM" id="Phobius"/>
    </source>
</evidence>
<organism evidence="17 18">
    <name type="scientific">Thermotalea metallivorans</name>
    <dbReference type="NCBI Taxonomy" id="520762"/>
    <lineage>
        <taxon>Bacteria</taxon>
        <taxon>Bacillati</taxon>
        <taxon>Bacillota</taxon>
        <taxon>Clostridia</taxon>
        <taxon>Peptostreptococcales</taxon>
        <taxon>Thermotaleaceae</taxon>
        <taxon>Thermotalea</taxon>
    </lineage>
</organism>